<keyword evidence="7 10" id="KW-0560">Oxidoreductase</keyword>
<dbReference type="GO" id="GO:0005737">
    <property type="term" value="C:cytoplasm"/>
    <property type="evidence" value="ECO:0007669"/>
    <property type="project" value="UniProtKB-SubCell"/>
</dbReference>
<name>A0A2T0B868_9CLOT</name>
<keyword evidence="13" id="KW-1185">Reference proteome</keyword>
<dbReference type="SFLD" id="SFLDG01066">
    <property type="entry name" value="organic_radical-activating_enz"/>
    <property type="match status" value="1"/>
</dbReference>
<keyword evidence="4 10" id="KW-0004">4Fe-4S</keyword>
<dbReference type="GO" id="GO:0051539">
    <property type="term" value="F:4 iron, 4 sulfur cluster binding"/>
    <property type="evidence" value="ECO:0007669"/>
    <property type="project" value="UniProtKB-UniRule"/>
</dbReference>
<proteinExistence type="inferred from homology"/>
<sequence>MKECNGRIHSIETMGLVDGPGIRAVIFFQGCKLRCVYCHNPDTWNMDGGYDISPKELIQKILKYKHYFQRSNGGATFSGGECLLQDEFLLETLKLCKENGIHTAIDTSGCGNGDYEEILKYVDLVILDIKHVDLQEYKNITGQNMDEFNRFLKALKNSKNNVWIRHVVIPGITDSEEDILKLKEFIKGIDNVEKVQLLPYHTLGVSKYEKLNIPYRLKHTEAMDEEKLNNLQFIVDCNKETT</sequence>
<dbReference type="CDD" id="cd01335">
    <property type="entry name" value="Radical_SAM"/>
    <property type="match status" value="1"/>
</dbReference>
<dbReference type="AlphaFoldDB" id="A0A2T0B868"/>
<evidence type="ECO:0000256" key="5">
    <source>
        <dbReference type="ARBA" id="ARBA00022691"/>
    </source>
</evidence>
<dbReference type="GO" id="GO:0043365">
    <property type="term" value="F:[formate-C-acetyltransferase]-activating enzyme activity"/>
    <property type="evidence" value="ECO:0007669"/>
    <property type="project" value="UniProtKB-UniRule"/>
</dbReference>
<gene>
    <name evidence="12" type="primary">pflA_2</name>
    <name evidence="12" type="ORF">CLLI_04600</name>
</gene>
<keyword evidence="6 10" id="KW-0479">Metal-binding</keyword>
<evidence type="ECO:0000256" key="2">
    <source>
        <dbReference type="ARBA" id="ARBA00009777"/>
    </source>
</evidence>
<keyword evidence="10" id="KW-0963">Cytoplasm</keyword>
<evidence type="ECO:0000256" key="9">
    <source>
        <dbReference type="ARBA" id="ARBA00023014"/>
    </source>
</evidence>
<dbReference type="InterPro" id="IPR058240">
    <property type="entry name" value="rSAM_sf"/>
</dbReference>
<keyword evidence="12" id="KW-0456">Lyase</keyword>
<dbReference type="EMBL" id="PVXO01000009">
    <property type="protein sequence ID" value="PRR80076.1"/>
    <property type="molecule type" value="Genomic_DNA"/>
</dbReference>
<evidence type="ECO:0000259" key="11">
    <source>
        <dbReference type="PROSITE" id="PS51918"/>
    </source>
</evidence>
<dbReference type="Gene3D" id="3.20.20.70">
    <property type="entry name" value="Aldolase class I"/>
    <property type="match status" value="1"/>
</dbReference>
<comment type="function">
    <text evidence="1 10">Activation of pyruvate formate-lyase under anaerobic conditions by generation of an organic free radical, using S-adenosylmethionine and reduced flavodoxin as cosubstrates to produce 5'-deoxy-adenosine.</text>
</comment>
<dbReference type="SUPFAM" id="SSF102114">
    <property type="entry name" value="Radical SAM enzymes"/>
    <property type="match status" value="1"/>
</dbReference>
<keyword evidence="5 10" id="KW-0949">S-adenosyl-L-methionine</keyword>
<dbReference type="RefSeq" id="WP_106062645.1">
    <property type="nucleotide sequence ID" value="NZ_PVXO01000009.1"/>
</dbReference>
<dbReference type="InterPro" id="IPR007197">
    <property type="entry name" value="rSAM"/>
</dbReference>
<dbReference type="InterPro" id="IPR012838">
    <property type="entry name" value="PFL1_activating"/>
</dbReference>
<evidence type="ECO:0000256" key="10">
    <source>
        <dbReference type="RuleBase" id="RU362053"/>
    </source>
</evidence>
<dbReference type="Pfam" id="PF04055">
    <property type="entry name" value="Radical_SAM"/>
    <property type="match status" value="1"/>
</dbReference>
<dbReference type="PANTHER" id="PTHR30352:SF5">
    <property type="entry name" value="PYRUVATE FORMATE-LYASE 1-ACTIVATING ENZYME"/>
    <property type="match status" value="1"/>
</dbReference>
<dbReference type="GO" id="GO:0046872">
    <property type="term" value="F:metal ion binding"/>
    <property type="evidence" value="ECO:0007669"/>
    <property type="project" value="UniProtKB-UniRule"/>
</dbReference>
<accession>A0A2T0B868</accession>
<dbReference type="PROSITE" id="PS01087">
    <property type="entry name" value="RADICAL_ACTIVATING"/>
    <property type="match status" value="1"/>
</dbReference>
<dbReference type="InterPro" id="IPR034457">
    <property type="entry name" value="Organic_radical-activating"/>
</dbReference>
<dbReference type="Proteomes" id="UP000239706">
    <property type="component" value="Unassembled WGS sequence"/>
</dbReference>
<dbReference type="EC" id="1.97.1.4" evidence="10"/>
<organism evidence="12 13">
    <name type="scientific">Clostridium liquoris</name>
    <dbReference type="NCBI Taxonomy" id="1289519"/>
    <lineage>
        <taxon>Bacteria</taxon>
        <taxon>Bacillati</taxon>
        <taxon>Bacillota</taxon>
        <taxon>Clostridia</taxon>
        <taxon>Eubacteriales</taxon>
        <taxon>Clostridiaceae</taxon>
        <taxon>Clostridium</taxon>
    </lineage>
</organism>
<dbReference type="GO" id="GO:0016829">
    <property type="term" value="F:lyase activity"/>
    <property type="evidence" value="ECO:0007669"/>
    <property type="project" value="UniProtKB-KW"/>
</dbReference>
<comment type="subcellular location">
    <subcellularLocation>
        <location evidence="10">Cytoplasm</location>
    </subcellularLocation>
</comment>
<keyword evidence="8 10" id="KW-0408">Iron</keyword>
<evidence type="ECO:0000313" key="13">
    <source>
        <dbReference type="Proteomes" id="UP000239706"/>
    </source>
</evidence>
<protein>
    <recommendedName>
        <fullName evidence="3 10">Pyruvate formate-lyase-activating enzyme</fullName>
        <ecNumber evidence="10">1.97.1.4</ecNumber>
    </recommendedName>
</protein>
<comment type="cofactor">
    <cofactor evidence="10">
        <name>[4Fe-4S] cluster</name>
        <dbReference type="ChEBI" id="CHEBI:49883"/>
    </cofactor>
    <text evidence="10">Binds 1 [4Fe-4S] cluster. The cluster is coordinated with 3 cysteines and an exchangeable S-adenosyl-L-methionine.</text>
</comment>
<comment type="caution">
    <text evidence="12">The sequence shown here is derived from an EMBL/GenBank/DDBJ whole genome shotgun (WGS) entry which is preliminary data.</text>
</comment>
<reference evidence="12 13" key="1">
    <citation type="submission" date="2018-03" db="EMBL/GenBank/DDBJ databases">
        <title>Genome sequence of Clostridium liquoris DSM 100320.</title>
        <authorList>
            <person name="Poehlein A."/>
            <person name="Daniel R."/>
        </authorList>
    </citation>
    <scope>NUCLEOTIDE SEQUENCE [LARGE SCALE GENOMIC DNA]</scope>
    <source>
        <strain evidence="12 13">DSM 100320</strain>
    </source>
</reference>
<dbReference type="SFLD" id="SFLDS00029">
    <property type="entry name" value="Radical_SAM"/>
    <property type="match status" value="1"/>
</dbReference>
<dbReference type="PROSITE" id="PS51918">
    <property type="entry name" value="RADICAL_SAM"/>
    <property type="match status" value="1"/>
</dbReference>
<feature type="domain" description="Radical SAM core" evidence="11">
    <location>
        <begin position="17"/>
        <end position="238"/>
    </location>
</feature>
<comment type="catalytic activity">
    <reaction evidence="10">
        <text>glycyl-[formate C-acetyltransferase] + reduced [flavodoxin] + S-adenosyl-L-methionine = glycin-2-yl radical-[formate C-acetyltransferase] + semiquinone [flavodoxin] + 5'-deoxyadenosine + L-methionine + H(+)</text>
        <dbReference type="Rhea" id="RHEA:19225"/>
        <dbReference type="Rhea" id="RHEA-COMP:10622"/>
        <dbReference type="Rhea" id="RHEA-COMP:12190"/>
        <dbReference type="Rhea" id="RHEA-COMP:12191"/>
        <dbReference type="Rhea" id="RHEA-COMP:14480"/>
        <dbReference type="ChEBI" id="CHEBI:15378"/>
        <dbReference type="ChEBI" id="CHEBI:17319"/>
        <dbReference type="ChEBI" id="CHEBI:29947"/>
        <dbReference type="ChEBI" id="CHEBI:32722"/>
        <dbReference type="ChEBI" id="CHEBI:57618"/>
        <dbReference type="ChEBI" id="CHEBI:57844"/>
        <dbReference type="ChEBI" id="CHEBI:59789"/>
        <dbReference type="ChEBI" id="CHEBI:140311"/>
        <dbReference type="EC" id="1.97.1.4"/>
    </reaction>
</comment>
<evidence type="ECO:0000313" key="12">
    <source>
        <dbReference type="EMBL" id="PRR80076.1"/>
    </source>
</evidence>
<dbReference type="OrthoDB" id="9782387at2"/>
<dbReference type="PANTHER" id="PTHR30352">
    <property type="entry name" value="PYRUVATE FORMATE-LYASE-ACTIVATING ENZYME"/>
    <property type="match status" value="1"/>
</dbReference>
<evidence type="ECO:0000256" key="3">
    <source>
        <dbReference type="ARBA" id="ARBA00021356"/>
    </source>
</evidence>
<keyword evidence="9 10" id="KW-0411">Iron-sulfur</keyword>
<evidence type="ECO:0000256" key="6">
    <source>
        <dbReference type="ARBA" id="ARBA00022723"/>
    </source>
</evidence>
<dbReference type="NCBIfam" id="TIGR02493">
    <property type="entry name" value="PFLA"/>
    <property type="match status" value="1"/>
</dbReference>
<comment type="similarity">
    <text evidence="2 10">Belongs to the organic radical-activating enzymes family.</text>
</comment>
<evidence type="ECO:0000256" key="4">
    <source>
        <dbReference type="ARBA" id="ARBA00022485"/>
    </source>
</evidence>
<dbReference type="InterPro" id="IPR001989">
    <property type="entry name" value="Radical_activat_CS"/>
</dbReference>
<dbReference type="InterPro" id="IPR013785">
    <property type="entry name" value="Aldolase_TIM"/>
</dbReference>
<evidence type="ECO:0000256" key="1">
    <source>
        <dbReference type="ARBA" id="ARBA00003141"/>
    </source>
</evidence>
<evidence type="ECO:0000256" key="8">
    <source>
        <dbReference type="ARBA" id="ARBA00023004"/>
    </source>
</evidence>
<keyword evidence="12" id="KW-0670">Pyruvate</keyword>
<evidence type="ECO:0000256" key="7">
    <source>
        <dbReference type="ARBA" id="ARBA00023002"/>
    </source>
</evidence>